<dbReference type="PROSITE" id="PS00041">
    <property type="entry name" value="HTH_ARAC_FAMILY_1"/>
    <property type="match status" value="1"/>
</dbReference>
<dbReference type="SUPFAM" id="SSF46689">
    <property type="entry name" value="Homeodomain-like"/>
    <property type="match status" value="2"/>
</dbReference>
<accession>A0A323UTL1</accession>
<reference evidence="5 6" key="1">
    <citation type="submission" date="2018-06" db="EMBL/GenBank/DDBJ databases">
        <title>Azoarcus communis strain SWub3 genome.</title>
        <authorList>
            <person name="Zorraquino Salvo V."/>
            <person name="Toubiana D."/>
            <person name="Blumwald E."/>
        </authorList>
    </citation>
    <scope>NUCLEOTIDE SEQUENCE [LARGE SCALE GENOMIC DNA]</scope>
    <source>
        <strain evidence="5 6">SWub3</strain>
    </source>
</reference>
<sequence length="327" mass="36036">MSEHEACVQQIVRCGELHPPASAGVSPVQINPGLAPETPTLIGLCRGEHLRPGLEVHCADVRDLHDLTIQCMERGESLHLALILDGEVDVSFGSRRLGLSTGGSRHRPQAVCVALSEPALFVRRAWRGKHERKVSITLSREWLAAVDPEGDAGYAALFDRHLAVERWKPTPRAVALAEQLIRPLDDPPLLRKLHQESRVIELAAEALRQLLGVTPPPSLLPREGRRVADVRDLLDSGAADGMSLEEIARHAGTNASTLQRQFRVAFGTTIFDYLRRGRLLRARHALEREGRSIVEAACIAGYTNPANFATAYRRQFGITPRQSQIVC</sequence>
<dbReference type="Pfam" id="PF12833">
    <property type="entry name" value="HTH_18"/>
    <property type="match status" value="1"/>
</dbReference>
<evidence type="ECO:0000313" key="6">
    <source>
        <dbReference type="Proteomes" id="UP000248259"/>
    </source>
</evidence>
<dbReference type="AlphaFoldDB" id="A0A323UTL1"/>
<dbReference type="PANTHER" id="PTHR47893:SF1">
    <property type="entry name" value="REGULATORY PROTEIN PCHR"/>
    <property type="match status" value="1"/>
</dbReference>
<dbReference type="InterPro" id="IPR053142">
    <property type="entry name" value="PchR_regulatory_protein"/>
</dbReference>
<comment type="caution">
    <text evidence="5">The sequence shown here is derived from an EMBL/GenBank/DDBJ whole genome shotgun (WGS) entry which is preliminary data.</text>
</comment>
<organism evidence="5 6">
    <name type="scientific">Parazoarcus communis SWub3 = DSM 12120</name>
    <dbReference type="NCBI Taxonomy" id="1121029"/>
    <lineage>
        <taxon>Bacteria</taxon>
        <taxon>Pseudomonadati</taxon>
        <taxon>Pseudomonadota</taxon>
        <taxon>Betaproteobacteria</taxon>
        <taxon>Rhodocyclales</taxon>
        <taxon>Zoogloeaceae</taxon>
        <taxon>Parazoarcus</taxon>
    </lineage>
</organism>
<keyword evidence="6" id="KW-1185">Reference proteome</keyword>
<dbReference type="GO" id="GO:0003700">
    <property type="term" value="F:DNA-binding transcription factor activity"/>
    <property type="evidence" value="ECO:0007669"/>
    <property type="project" value="InterPro"/>
</dbReference>
<dbReference type="PANTHER" id="PTHR47893">
    <property type="entry name" value="REGULATORY PROTEIN PCHR"/>
    <property type="match status" value="1"/>
</dbReference>
<keyword evidence="1" id="KW-0805">Transcription regulation</keyword>
<protein>
    <submittedName>
        <fullName evidence="5">AraC family transcriptional regulator</fullName>
    </submittedName>
</protein>
<dbReference type="GO" id="GO:0043565">
    <property type="term" value="F:sequence-specific DNA binding"/>
    <property type="evidence" value="ECO:0007669"/>
    <property type="project" value="InterPro"/>
</dbReference>
<dbReference type="InterPro" id="IPR009057">
    <property type="entry name" value="Homeodomain-like_sf"/>
</dbReference>
<dbReference type="Gene3D" id="1.10.10.60">
    <property type="entry name" value="Homeodomain-like"/>
    <property type="match status" value="1"/>
</dbReference>
<dbReference type="InterPro" id="IPR018060">
    <property type="entry name" value="HTH_AraC"/>
</dbReference>
<feature type="domain" description="HTH araC/xylS-type" evidence="4">
    <location>
        <begin position="228"/>
        <end position="326"/>
    </location>
</feature>
<evidence type="ECO:0000256" key="2">
    <source>
        <dbReference type="ARBA" id="ARBA00023125"/>
    </source>
</evidence>
<dbReference type="InterPro" id="IPR018062">
    <property type="entry name" value="HTH_AraC-typ_CS"/>
</dbReference>
<evidence type="ECO:0000313" key="5">
    <source>
        <dbReference type="EMBL" id="PZA15727.1"/>
    </source>
</evidence>
<keyword evidence="2" id="KW-0238">DNA-binding</keyword>
<keyword evidence="3" id="KW-0804">Transcription</keyword>
<gene>
    <name evidence="5" type="ORF">DNK49_14750</name>
</gene>
<evidence type="ECO:0000256" key="3">
    <source>
        <dbReference type="ARBA" id="ARBA00023163"/>
    </source>
</evidence>
<dbReference type="EMBL" id="QKOE01000011">
    <property type="protein sequence ID" value="PZA15727.1"/>
    <property type="molecule type" value="Genomic_DNA"/>
</dbReference>
<dbReference type="Proteomes" id="UP000248259">
    <property type="component" value="Unassembled WGS sequence"/>
</dbReference>
<evidence type="ECO:0000256" key="1">
    <source>
        <dbReference type="ARBA" id="ARBA00023015"/>
    </source>
</evidence>
<evidence type="ECO:0000259" key="4">
    <source>
        <dbReference type="PROSITE" id="PS01124"/>
    </source>
</evidence>
<dbReference type="SMART" id="SM00342">
    <property type="entry name" value="HTH_ARAC"/>
    <property type="match status" value="1"/>
</dbReference>
<name>A0A323UTL1_9RHOO</name>
<proteinExistence type="predicted"/>
<dbReference type="PROSITE" id="PS01124">
    <property type="entry name" value="HTH_ARAC_FAMILY_2"/>
    <property type="match status" value="1"/>
</dbReference>